<gene>
    <name evidence="2" type="ORF">DQ384_32560</name>
</gene>
<accession>A0A367F5Q2</accession>
<proteinExistence type="predicted"/>
<dbReference type="EMBL" id="QOIL01000023">
    <property type="protein sequence ID" value="RCG25075.1"/>
    <property type="molecule type" value="Genomic_DNA"/>
</dbReference>
<dbReference type="Pfam" id="PF04149">
    <property type="entry name" value="DUF397"/>
    <property type="match status" value="1"/>
</dbReference>
<feature type="domain" description="DUF397" evidence="1">
    <location>
        <begin position="15"/>
        <end position="69"/>
    </location>
</feature>
<dbReference type="Proteomes" id="UP000253094">
    <property type="component" value="Unassembled WGS sequence"/>
</dbReference>
<evidence type="ECO:0000313" key="2">
    <source>
        <dbReference type="EMBL" id="RCG25075.1"/>
    </source>
</evidence>
<organism evidence="2 3">
    <name type="scientific">Sphaerisporangium album</name>
    <dbReference type="NCBI Taxonomy" id="509200"/>
    <lineage>
        <taxon>Bacteria</taxon>
        <taxon>Bacillati</taxon>
        <taxon>Actinomycetota</taxon>
        <taxon>Actinomycetes</taxon>
        <taxon>Streptosporangiales</taxon>
        <taxon>Streptosporangiaceae</taxon>
        <taxon>Sphaerisporangium</taxon>
    </lineage>
</organism>
<keyword evidence="3" id="KW-1185">Reference proteome</keyword>
<comment type="caution">
    <text evidence="2">The sequence shown here is derived from an EMBL/GenBank/DDBJ whole genome shotgun (WGS) entry which is preliminary data.</text>
</comment>
<dbReference type="RefSeq" id="WP_114032707.1">
    <property type="nucleotide sequence ID" value="NZ_QOIL01000023.1"/>
</dbReference>
<dbReference type="InterPro" id="IPR007278">
    <property type="entry name" value="DUF397"/>
</dbReference>
<evidence type="ECO:0000313" key="3">
    <source>
        <dbReference type="Proteomes" id="UP000253094"/>
    </source>
</evidence>
<protein>
    <submittedName>
        <fullName evidence="2">DUF397 domain-containing protein</fullName>
    </submittedName>
</protein>
<reference evidence="2 3" key="1">
    <citation type="submission" date="2018-06" db="EMBL/GenBank/DDBJ databases">
        <title>Sphaerisporangium craniellae sp. nov., isolated from a marine sponge in the South China Sea.</title>
        <authorList>
            <person name="Li L."/>
        </authorList>
    </citation>
    <scope>NUCLEOTIDE SEQUENCE [LARGE SCALE GENOMIC DNA]</scope>
    <source>
        <strain evidence="2 3">CCTCC AA 208026</strain>
    </source>
</reference>
<evidence type="ECO:0000259" key="1">
    <source>
        <dbReference type="Pfam" id="PF04149"/>
    </source>
</evidence>
<name>A0A367F5Q2_9ACTN</name>
<dbReference type="OrthoDB" id="3432106at2"/>
<sequence length="75" mass="7624">MAAEARDLNVDLAEAAWVKSSRSGNTGGNCVEVASNLRKAVGVRDSKNPAGPVLVVSPGEWSTFVNAVKAGGLGI</sequence>
<dbReference type="AlphaFoldDB" id="A0A367F5Q2"/>